<accession>A0A0C3V541</accession>
<dbReference type="PaxDb" id="3880-AES66481"/>
<accession>G7IJD0</accession>
<dbReference type="HOGENOM" id="CLU_000288_18_7_1"/>
<name>G7IJD0_MEDTR</name>
<dbReference type="GO" id="GO:0016301">
    <property type="term" value="F:kinase activity"/>
    <property type="evidence" value="ECO:0007669"/>
    <property type="project" value="UniProtKB-KW"/>
</dbReference>
<keyword evidence="5" id="KW-0675">Receptor</keyword>
<evidence type="ECO:0000313" key="7">
    <source>
        <dbReference type="Proteomes" id="UP000002051"/>
    </source>
</evidence>
<dbReference type="EnsemblPlants" id="AES66481">
    <property type="protein sequence ID" value="AES66481"/>
    <property type="gene ID" value="MTR_2g074830"/>
</dbReference>
<gene>
    <name evidence="5" type="ordered locus">MTR_2g074830</name>
</gene>
<evidence type="ECO:0000313" key="6">
    <source>
        <dbReference type="EnsemblPlants" id="AES66481"/>
    </source>
</evidence>
<dbReference type="Gene3D" id="3.80.10.10">
    <property type="entry name" value="Ribonuclease Inhibitor"/>
    <property type="match status" value="2"/>
</dbReference>
<feature type="chain" id="PRO_5014572225" evidence="3">
    <location>
        <begin position="23"/>
        <end position="465"/>
    </location>
</feature>
<proteinExistence type="predicted"/>
<keyword evidence="3" id="KW-0732">Signal</keyword>
<protein>
    <submittedName>
        <fullName evidence="5">Leucine-rich receptor-like kinase family protein</fullName>
    </submittedName>
</protein>
<dbReference type="eggNOG" id="ENOG502QVI9">
    <property type="taxonomic scope" value="Eukaryota"/>
</dbReference>
<dbReference type="InterPro" id="IPR055414">
    <property type="entry name" value="LRR_R13L4/SHOC2-like"/>
</dbReference>
<evidence type="ECO:0000256" key="2">
    <source>
        <dbReference type="ARBA" id="ARBA00022737"/>
    </source>
</evidence>
<dbReference type="FunFam" id="3.80.10.10:FF:000433">
    <property type="entry name" value="Putative LRR receptor-like serine/threonine-protein kinase isoform A"/>
    <property type="match status" value="1"/>
</dbReference>
<organism evidence="5 7">
    <name type="scientific">Medicago truncatula</name>
    <name type="common">Barrel medic</name>
    <name type="synonym">Medicago tribuloides</name>
    <dbReference type="NCBI Taxonomy" id="3880"/>
    <lineage>
        <taxon>Eukaryota</taxon>
        <taxon>Viridiplantae</taxon>
        <taxon>Streptophyta</taxon>
        <taxon>Embryophyta</taxon>
        <taxon>Tracheophyta</taxon>
        <taxon>Spermatophyta</taxon>
        <taxon>Magnoliopsida</taxon>
        <taxon>eudicotyledons</taxon>
        <taxon>Gunneridae</taxon>
        <taxon>Pentapetalae</taxon>
        <taxon>rosids</taxon>
        <taxon>fabids</taxon>
        <taxon>Fabales</taxon>
        <taxon>Fabaceae</taxon>
        <taxon>Papilionoideae</taxon>
        <taxon>50 kb inversion clade</taxon>
        <taxon>NPAAA clade</taxon>
        <taxon>Hologalegina</taxon>
        <taxon>IRL clade</taxon>
        <taxon>Trifolieae</taxon>
        <taxon>Medicago</taxon>
    </lineage>
</organism>
<keyword evidence="5" id="KW-0418">Kinase</keyword>
<evidence type="ECO:0000256" key="3">
    <source>
        <dbReference type="SAM" id="SignalP"/>
    </source>
</evidence>
<dbReference type="InterPro" id="IPR001611">
    <property type="entry name" value="Leu-rich_rpt"/>
</dbReference>
<dbReference type="Pfam" id="PF23598">
    <property type="entry name" value="LRR_14"/>
    <property type="match status" value="1"/>
</dbReference>
<dbReference type="SUPFAM" id="SSF52058">
    <property type="entry name" value="L domain-like"/>
    <property type="match status" value="1"/>
</dbReference>
<sequence>MNTSSQFLFLSLIVIWYISVSGANTTIHPEEKKALESIAKSLGKKDWNFDIDPCSNKPKWFTNAANKVACNCSVAGDNFCHVVEISLKDQNLLGTLPTELNRLRYLQIIDLTRNYLGGTILKEWGGSMMNINKISLIGNQLTGSIPVEIANITTLQDLQLWNNQLSGILSLELGYLTQIRRLQISSNNFTGELPATLAKLTTLIDFKISDNQFSGKIPDFIQNWSNISELMIQGSGLSGPIPSGISLLKNLTELIISDLNGSEYAPLPQLNNMTLLKTLVLRNCNINGTLTQYLGIMSKLKHLDLSFNSISGTIPSIYATNNSLFLSGNLLTGLVPSWKPKVNEDLSYNNFNIRQGSQICHHEKVNLFSTSWAHNYIGTVSCLRKCRKPSYSLYINCGGKQETVNERTYDDDSDSSGPTKFHHSPTGNWAFITTGIFIDHGQLGEIYSPQNITTLTMNDAELYMN</sequence>
<reference evidence="5 7" key="1">
    <citation type="journal article" date="2011" name="Nature">
        <title>The Medicago genome provides insight into the evolution of rhizobial symbioses.</title>
        <authorList>
            <person name="Young N.D."/>
            <person name="Debelle F."/>
            <person name="Oldroyd G.E."/>
            <person name="Geurts R."/>
            <person name="Cannon S.B."/>
            <person name="Udvardi M.K."/>
            <person name="Benedito V.A."/>
            <person name="Mayer K.F."/>
            <person name="Gouzy J."/>
            <person name="Schoof H."/>
            <person name="Van de Peer Y."/>
            <person name="Proost S."/>
            <person name="Cook D.R."/>
            <person name="Meyers B.C."/>
            <person name="Spannagl M."/>
            <person name="Cheung F."/>
            <person name="De Mita S."/>
            <person name="Krishnakumar V."/>
            <person name="Gundlach H."/>
            <person name="Zhou S."/>
            <person name="Mudge J."/>
            <person name="Bharti A.K."/>
            <person name="Murray J.D."/>
            <person name="Naoumkina M.A."/>
            <person name="Rosen B."/>
            <person name="Silverstein K.A."/>
            <person name="Tang H."/>
            <person name="Rombauts S."/>
            <person name="Zhao P.X."/>
            <person name="Zhou P."/>
            <person name="Barbe V."/>
            <person name="Bardou P."/>
            <person name="Bechner M."/>
            <person name="Bellec A."/>
            <person name="Berger A."/>
            <person name="Berges H."/>
            <person name="Bidwell S."/>
            <person name="Bisseling T."/>
            <person name="Choisne N."/>
            <person name="Couloux A."/>
            <person name="Denny R."/>
            <person name="Deshpande S."/>
            <person name="Dai X."/>
            <person name="Doyle J.J."/>
            <person name="Dudez A.M."/>
            <person name="Farmer A.D."/>
            <person name="Fouteau S."/>
            <person name="Franken C."/>
            <person name="Gibelin C."/>
            <person name="Gish J."/>
            <person name="Goldstein S."/>
            <person name="Gonzalez A.J."/>
            <person name="Green P.J."/>
            <person name="Hallab A."/>
            <person name="Hartog M."/>
            <person name="Hua A."/>
            <person name="Humphray S.J."/>
            <person name="Jeong D.H."/>
            <person name="Jing Y."/>
            <person name="Jocker A."/>
            <person name="Kenton S.M."/>
            <person name="Kim D.J."/>
            <person name="Klee K."/>
            <person name="Lai H."/>
            <person name="Lang C."/>
            <person name="Lin S."/>
            <person name="Macmil S.L."/>
            <person name="Magdelenat G."/>
            <person name="Matthews L."/>
            <person name="McCorrison J."/>
            <person name="Monaghan E.L."/>
            <person name="Mun J.H."/>
            <person name="Najar F.Z."/>
            <person name="Nicholson C."/>
            <person name="Noirot C."/>
            <person name="O'Bleness M."/>
            <person name="Paule C.R."/>
            <person name="Poulain J."/>
            <person name="Prion F."/>
            <person name="Qin B."/>
            <person name="Qu C."/>
            <person name="Retzel E.F."/>
            <person name="Riddle C."/>
            <person name="Sallet E."/>
            <person name="Samain S."/>
            <person name="Samson N."/>
            <person name="Sanders I."/>
            <person name="Saurat O."/>
            <person name="Scarpelli C."/>
            <person name="Schiex T."/>
            <person name="Segurens B."/>
            <person name="Severin A.J."/>
            <person name="Sherrier D.J."/>
            <person name="Shi R."/>
            <person name="Sims S."/>
            <person name="Singer S.R."/>
            <person name="Sinharoy S."/>
            <person name="Sterck L."/>
            <person name="Viollet A."/>
            <person name="Wang B.B."/>
            <person name="Wang K."/>
            <person name="Wang M."/>
            <person name="Wang X."/>
            <person name="Warfsmann J."/>
            <person name="Weissenbach J."/>
            <person name="White D.D."/>
            <person name="White J.D."/>
            <person name="Wiley G.B."/>
            <person name="Wincker P."/>
            <person name="Xing Y."/>
            <person name="Yang L."/>
            <person name="Yao Z."/>
            <person name="Ying F."/>
            <person name="Zhai J."/>
            <person name="Zhou L."/>
            <person name="Zuber A."/>
            <person name="Denarie J."/>
            <person name="Dixon R.A."/>
            <person name="May G.D."/>
            <person name="Schwartz D.C."/>
            <person name="Rogers J."/>
            <person name="Quetier F."/>
            <person name="Town C.D."/>
            <person name="Roe B.A."/>
        </authorList>
    </citation>
    <scope>NUCLEOTIDE SEQUENCE [LARGE SCALE GENOMIC DNA]</scope>
    <source>
        <strain evidence="5">A17</strain>
        <strain evidence="6 7">cv. Jemalong A17</strain>
    </source>
</reference>
<dbReference type="PANTHER" id="PTHR48006:SF54">
    <property type="entry name" value="LRR RECEPTOR-LIKE KINASE"/>
    <property type="match status" value="1"/>
</dbReference>
<keyword evidence="7" id="KW-1185">Reference proteome</keyword>
<dbReference type="Proteomes" id="UP000002051">
    <property type="component" value="Chromosome 2"/>
</dbReference>
<dbReference type="PANTHER" id="PTHR48006">
    <property type="entry name" value="LEUCINE-RICH REPEAT-CONTAINING PROTEIN DDB_G0281931-RELATED"/>
    <property type="match status" value="1"/>
</dbReference>
<reference evidence="6" key="3">
    <citation type="submission" date="2015-04" db="UniProtKB">
        <authorList>
            <consortium name="EnsemblPlants"/>
        </authorList>
    </citation>
    <scope>IDENTIFICATION</scope>
    <source>
        <strain evidence="6">cv. Jemalong A17</strain>
    </source>
</reference>
<dbReference type="EMBL" id="CM001218">
    <property type="protein sequence ID" value="AES66481.2"/>
    <property type="molecule type" value="Genomic_DNA"/>
</dbReference>
<keyword evidence="5" id="KW-0808">Transferase</keyword>
<feature type="signal peptide" evidence="3">
    <location>
        <begin position="1"/>
        <end position="22"/>
    </location>
</feature>
<dbReference type="GO" id="GO:0016020">
    <property type="term" value="C:membrane"/>
    <property type="evidence" value="ECO:0007669"/>
    <property type="project" value="UniProtKB-SubCell"/>
</dbReference>
<comment type="subcellular location">
    <subcellularLocation>
        <location evidence="1">Membrane</location>
        <topology evidence="1">Single-pass type I membrane protein</topology>
    </subcellularLocation>
</comment>
<dbReference type="AlphaFoldDB" id="G7IJD0"/>
<dbReference type="Pfam" id="PF00560">
    <property type="entry name" value="LRR_1"/>
    <property type="match status" value="1"/>
</dbReference>
<evidence type="ECO:0000313" key="5">
    <source>
        <dbReference type="EMBL" id="AES66481.2"/>
    </source>
</evidence>
<dbReference type="InterPro" id="IPR051824">
    <property type="entry name" value="LRR_Rcpt-Like_S/T_Kinase"/>
</dbReference>
<dbReference type="STRING" id="3880.G7IJD0"/>
<keyword evidence="2" id="KW-0677">Repeat</keyword>
<reference evidence="5 7" key="2">
    <citation type="journal article" date="2014" name="BMC Genomics">
        <title>An improved genome release (version Mt4.0) for the model legume Medicago truncatula.</title>
        <authorList>
            <person name="Tang H."/>
            <person name="Krishnakumar V."/>
            <person name="Bidwell S."/>
            <person name="Rosen B."/>
            <person name="Chan A."/>
            <person name="Zhou S."/>
            <person name="Gentzbittel L."/>
            <person name="Childs K.L."/>
            <person name="Yandell M."/>
            <person name="Gundlach H."/>
            <person name="Mayer K.F."/>
            <person name="Schwartz D.C."/>
            <person name="Town C.D."/>
        </authorList>
    </citation>
    <scope>GENOME REANNOTATION</scope>
    <source>
        <strain evidence="6 7">cv. Jemalong A17</strain>
    </source>
</reference>
<evidence type="ECO:0000259" key="4">
    <source>
        <dbReference type="Pfam" id="PF23598"/>
    </source>
</evidence>
<evidence type="ECO:0000256" key="1">
    <source>
        <dbReference type="ARBA" id="ARBA00004479"/>
    </source>
</evidence>
<dbReference type="InterPro" id="IPR032675">
    <property type="entry name" value="LRR_dom_sf"/>
</dbReference>
<feature type="domain" description="Disease resistance R13L4/SHOC-2-like LRR" evidence="4">
    <location>
        <begin position="87"/>
        <end position="256"/>
    </location>
</feature>